<dbReference type="Proteomes" id="UP000291084">
    <property type="component" value="Chromosome 4"/>
</dbReference>
<organism evidence="1 2">
    <name type="scientific">Vigna angularis var. angularis</name>
    <dbReference type="NCBI Taxonomy" id="157739"/>
    <lineage>
        <taxon>Eukaryota</taxon>
        <taxon>Viridiplantae</taxon>
        <taxon>Streptophyta</taxon>
        <taxon>Embryophyta</taxon>
        <taxon>Tracheophyta</taxon>
        <taxon>Spermatophyta</taxon>
        <taxon>Magnoliopsida</taxon>
        <taxon>eudicotyledons</taxon>
        <taxon>Gunneridae</taxon>
        <taxon>Pentapetalae</taxon>
        <taxon>rosids</taxon>
        <taxon>fabids</taxon>
        <taxon>Fabales</taxon>
        <taxon>Fabaceae</taxon>
        <taxon>Papilionoideae</taxon>
        <taxon>50 kb inversion clade</taxon>
        <taxon>NPAAA clade</taxon>
        <taxon>indigoferoid/millettioid clade</taxon>
        <taxon>Phaseoleae</taxon>
        <taxon>Vigna</taxon>
    </lineage>
</organism>
<dbReference type="EMBL" id="AP015037">
    <property type="protein sequence ID" value="BAT84317.1"/>
    <property type="molecule type" value="Genomic_DNA"/>
</dbReference>
<dbReference type="AlphaFoldDB" id="A0A0S3RUZ2"/>
<keyword evidence="2" id="KW-1185">Reference proteome</keyword>
<evidence type="ECO:0000313" key="2">
    <source>
        <dbReference type="Proteomes" id="UP000291084"/>
    </source>
</evidence>
<accession>A0A0S3RUZ2</accession>
<evidence type="ECO:0000313" key="1">
    <source>
        <dbReference type="EMBL" id="BAT84317.1"/>
    </source>
</evidence>
<protein>
    <submittedName>
        <fullName evidence="1">Uncharacterized protein</fullName>
    </submittedName>
</protein>
<sequence length="100" mass="11338">MLHLSCEPHSLLKHHALFFSISAGLPCFSIWNVNSCVAATAARDFLLAWAGNPSLLVSSLRITFLSGAHTFVSCRLDLYVNSHEFFWQAINNQNRKLLYW</sequence>
<feature type="non-terminal residue" evidence="1">
    <location>
        <position position="100"/>
    </location>
</feature>
<reference evidence="1 2" key="1">
    <citation type="journal article" date="2015" name="Sci. Rep.">
        <title>The power of single molecule real-time sequencing technology in the de novo assembly of a eukaryotic genome.</title>
        <authorList>
            <person name="Sakai H."/>
            <person name="Naito K."/>
            <person name="Ogiso-Tanaka E."/>
            <person name="Takahashi Y."/>
            <person name="Iseki K."/>
            <person name="Muto C."/>
            <person name="Satou K."/>
            <person name="Teruya K."/>
            <person name="Shiroma A."/>
            <person name="Shimoji M."/>
            <person name="Hirano T."/>
            <person name="Itoh T."/>
            <person name="Kaga A."/>
            <person name="Tomooka N."/>
        </authorList>
    </citation>
    <scope>NUCLEOTIDE SEQUENCE [LARGE SCALE GENOMIC DNA]</scope>
    <source>
        <strain evidence="2">cv. Shumari</strain>
    </source>
</reference>
<proteinExistence type="predicted"/>
<gene>
    <name evidence="1" type="primary">Vigan.04G164900</name>
    <name evidence="1" type="ORF">VIGAN_04164900</name>
</gene>
<name>A0A0S3RUZ2_PHAAN</name>